<feature type="transmembrane region" description="Helical" evidence="2">
    <location>
        <begin position="73"/>
        <end position="96"/>
    </location>
</feature>
<feature type="transmembrane region" description="Helical" evidence="2">
    <location>
        <begin position="12"/>
        <end position="33"/>
    </location>
</feature>
<gene>
    <name evidence="4" type="ORF">G6011_03890</name>
</gene>
<accession>A0AAD4NUG0</accession>
<evidence type="ECO:0000256" key="2">
    <source>
        <dbReference type="SAM" id="Phobius"/>
    </source>
</evidence>
<keyword evidence="2" id="KW-0472">Membrane</keyword>
<dbReference type="PANTHER" id="PTHR37013">
    <property type="entry name" value="INTEGRAL MEMBRANE PROTEIN (AFU_ORTHOLOGUE AFUA_1G05950)-RELATED"/>
    <property type="match status" value="1"/>
</dbReference>
<dbReference type="AlphaFoldDB" id="A0AAD4NUG0"/>
<sequence length="373" mass="42080">MAVNIVVSKTIAAVFLSIALYNFLELNVYIFTLFKRRSGLYFWSFTISTWGIVFNATGYTLMHLAEIQQKNVYATLILIGWCAMITGQSVVLYSRLHIVMHNRQRLRAVLIMIITNAIWLHIPIIILVYGTNSGNPDPFIKPYKIYEKIQLSVFIAQELIISGLYVYETTKLLQLERTIGNFGTKSLLYHLIFVNFLVILLDFSILGLEFADMFEIQTSWKPLVYSIKLKLEFSILNRLVQLTRNARSGCASSYGNADIHSRGVALGTMKGTMKGTGNQRSVLATTTDHQEQWEVHVSSGKANNEAFPSSVIKTTEFTVQSHAREDSEDKISLAGSKEEILSNPAPHDTIQGTSTSSVSSDHQYGRYDNQPWQ</sequence>
<evidence type="ECO:0000256" key="1">
    <source>
        <dbReference type="SAM" id="MobiDB-lite"/>
    </source>
</evidence>
<feature type="compositionally biased region" description="Polar residues" evidence="1">
    <location>
        <begin position="350"/>
        <end position="362"/>
    </location>
</feature>
<name>A0AAD4NUG0_9PLEO</name>
<feature type="transmembrane region" description="Helical" evidence="2">
    <location>
        <begin position="108"/>
        <end position="129"/>
    </location>
</feature>
<feature type="transmembrane region" description="Helical" evidence="2">
    <location>
        <begin position="40"/>
        <end position="61"/>
    </location>
</feature>
<feature type="domain" description="DUF7703" evidence="3">
    <location>
        <begin position="7"/>
        <end position="251"/>
    </location>
</feature>
<feature type="transmembrane region" description="Helical" evidence="2">
    <location>
        <begin position="187"/>
        <end position="208"/>
    </location>
</feature>
<protein>
    <recommendedName>
        <fullName evidence="3">DUF7703 domain-containing protein</fullName>
    </recommendedName>
</protein>
<keyword evidence="5" id="KW-1185">Reference proteome</keyword>
<keyword evidence="2" id="KW-0812">Transmembrane</keyword>
<dbReference type="Pfam" id="PF24802">
    <property type="entry name" value="DUF7703"/>
    <property type="match status" value="1"/>
</dbReference>
<evidence type="ECO:0000313" key="4">
    <source>
        <dbReference type="EMBL" id="KAG9193855.1"/>
    </source>
</evidence>
<dbReference type="PANTHER" id="PTHR37013:SF3">
    <property type="entry name" value="INTEGRAL MEMBRANE PROTEIN (AFU_ORTHOLOGUE AFUA_1G05950)"/>
    <property type="match status" value="1"/>
</dbReference>
<evidence type="ECO:0000259" key="3">
    <source>
        <dbReference type="Pfam" id="PF24802"/>
    </source>
</evidence>
<feature type="compositionally biased region" description="Basic and acidic residues" evidence="1">
    <location>
        <begin position="322"/>
        <end position="340"/>
    </location>
</feature>
<organism evidence="4 5">
    <name type="scientific">Alternaria panax</name>
    <dbReference type="NCBI Taxonomy" id="48097"/>
    <lineage>
        <taxon>Eukaryota</taxon>
        <taxon>Fungi</taxon>
        <taxon>Dikarya</taxon>
        <taxon>Ascomycota</taxon>
        <taxon>Pezizomycotina</taxon>
        <taxon>Dothideomycetes</taxon>
        <taxon>Pleosporomycetidae</taxon>
        <taxon>Pleosporales</taxon>
        <taxon>Pleosporineae</taxon>
        <taxon>Pleosporaceae</taxon>
        <taxon>Alternaria</taxon>
        <taxon>Alternaria sect. Panax</taxon>
    </lineage>
</organism>
<proteinExistence type="predicted"/>
<feature type="region of interest" description="Disordered" evidence="1">
    <location>
        <begin position="320"/>
        <end position="373"/>
    </location>
</feature>
<feature type="transmembrane region" description="Helical" evidence="2">
    <location>
        <begin position="149"/>
        <end position="167"/>
    </location>
</feature>
<dbReference type="EMBL" id="JAANER010000002">
    <property type="protein sequence ID" value="KAG9193855.1"/>
    <property type="molecule type" value="Genomic_DNA"/>
</dbReference>
<keyword evidence="2" id="KW-1133">Transmembrane helix</keyword>
<dbReference type="InterPro" id="IPR056120">
    <property type="entry name" value="DUF7703"/>
</dbReference>
<evidence type="ECO:0000313" key="5">
    <source>
        <dbReference type="Proteomes" id="UP001199106"/>
    </source>
</evidence>
<dbReference type="Proteomes" id="UP001199106">
    <property type="component" value="Unassembled WGS sequence"/>
</dbReference>
<comment type="caution">
    <text evidence="4">The sequence shown here is derived from an EMBL/GenBank/DDBJ whole genome shotgun (WGS) entry which is preliminary data.</text>
</comment>
<reference evidence="4" key="1">
    <citation type="submission" date="2021-07" db="EMBL/GenBank/DDBJ databases">
        <title>Genome Resource of American Ginseng Black Spot Pathogen Alternaria panax.</title>
        <authorList>
            <person name="Qiu C."/>
            <person name="Wang W."/>
            <person name="Liu Z."/>
        </authorList>
    </citation>
    <scope>NUCLEOTIDE SEQUENCE</scope>
    <source>
        <strain evidence="4">BNCC115425</strain>
    </source>
</reference>